<dbReference type="GO" id="GO:0000209">
    <property type="term" value="P:protein polyubiquitination"/>
    <property type="evidence" value="ECO:0007669"/>
    <property type="project" value="TreeGrafter"/>
</dbReference>
<dbReference type="PANTHER" id="PTHR24104">
    <property type="entry name" value="E3 UBIQUITIN-PROTEIN LIGASE NHLRC1-RELATED"/>
    <property type="match status" value="1"/>
</dbReference>
<feature type="repeat" description="NHL" evidence="2">
    <location>
        <begin position="234"/>
        <end position="260"/>
    </location>
</feature>
<evidence type="ECO:0008006" key="6">
    <source>
        <dbReference type="Google" id="ProtNLM"/>
    </source>
</evidence>
<comment type="caution">
    <text evidence="4">The sequence shown here is derived from an EMBL/GenBank/DDBJ whole genome shotgun (WGS) entry which is preliminary data.</text>
</comment>
<dbReference type="Proteomes" id="UP000828390">
    <property type="component" value="Unassembled WGS sequence"/>
</dbReference>
<evidence type="ECO:0000313" key="5">
    <source>
        <dbReference type="Proteomes" id="UP000828390"/>
    </source>
</evidence>
<dbReference type="EMBL" id="JAIWYP010000003">
    <property type="protein sequence ID" value="KAH3853410.1"/>
    <property type="molecule type" value="Genomic_DNA"/>
</dbReference>
<name>A0A9D4R4Z8_DREPO</name>
<dbReference type="SUPFAM" id="SSF58113">
    <property type="entry name" value="Apolipoprotein A-I"/>
    <property type="match status" value="1"/>
</dbReference>
<dbReference type="GO" id="GO:0061630">
    <property type="term" value="F:ubiquitin protein ligase activity"/>
    <property type="evidence" value="ECO:0007669"/>
    <property type="project" value="TreeGrafter"/>
</dbReference>
<reference evidence="4" key="1">
    <citation type="journal article" date="2019" name="bioRxiv">
        <title>The Genome of the Zebra Mussel, Dreissena polymorpha: A Resource for Invasive Species Research.</title>
        <authorList>
            <person name="McCartney M.A."/>
            <person name="Auch B."/>
            <person name="Kono T."/>
            <person name="Mallez S."/>
            <person name="Zhang Y."/>
            <person name="Obille A."/>
            <person name="Becker A."/>
            <person name="Abrahante J.E."/>
            <person name="Garbe J."/>
            <person name="Badalamenti J.P."/>
            <person name="Herman A."/>
            <person name="Mangelson H."/>
            <person name="Liachko I."/>
            <person name="Sullivan S."/>
            <person name="Sone E.D."/>
            <person name="Koren S."/>
            <person name="Silverstein K.A.T."/>
            <person name="Beckman K.B."/>
            <person name="Gohl D.M."/>
        </authorList>
    </citation>
    <scope>NUCLEOTIDE SEQUENCE</scope>
    <source>
        <strain evidence="4">Duluth1</strain>
        <tissue evidence="4">Whole animal</tissue>
    </source>
</reference>
<proteinExistence type="predicted"/>
<feature type="coiled-coil region" evidence="3">
    <location>
        <begin position="39"/>
        <end position="138"/>
    </location>
</feature>
<organism evidence="4 5">
    <name type="scientific">Dreissena polymorpha</name>
    <name type="common">Zebra mussel</name>
    <name type="synonym">Mytilus polymorpha</name>
    <dbReference type="NCBI Taxonomy" id="45954"/>
    <lineage>
        <taxon>Eukaryota</taxon>
        <taxon>Metazoa</taxon>
        <taxon>Spiralia</taxon>
        <taxon>Lophotrochozoa</taxon>
        <taxon>Mollusca</taxon>
        <taxon>Bivalvia</taxon>
        <taxon>Autobranchia</taxon>
        <taxon>Heteroconchia</taxon>
        <taxon>Euheterodonta</taxon>
        <taxon>Imparidentia</taxon>
        <taxon>Neoheterodontei</taxon>
        <taxon>Myida</taxon>
        <taxon>Dreissenoidea</taxon>
        <taxon>Dreissenidae</taxon>
        <taxon>Dreissena</taxon>
    </lineage>
</organism>
<keyword evidence="5" id="KW-1185">Reference proteome</keyword>
<dbReference type="GO" id="GO:0043161">
    <property type="term" value="P:proteasome-mediated ubiquitin-dependent protein catabolic process"/>
    <property type="evidence" value="ECO:0007669"/>
    <property type="project" value="TreeGrafter"/>
</dbReference>
<evidence type="ECO:0000256" key="1">
    <source>
        <dbReference type="ARBA" id="ARBA00022737"/>
    </source>
</evidence>
<evidence type="ECO:0000313" key="4">
    <source>
        <dbReference type="EMBL" id="KAH3853410.1"/>
    </source>
</evidence>
<accession>A0A9D4R4Z8</accession>
<gene>
    <name evidence="4" type="ORF">DPMN_095933</name>
</gene>
<dbReference type="InterPro" id="IPR001258">
    <property type="entry name" value="NHL_repeat"/>
</dbReference>
<dbReference type="OrthoDB" id="6108862at2759"/>
<dbReference type="AlphaFoldDB" id="A0A9D4R4Z8"/>
<protein>
    <recommendedName>
        <fullName evidence="6">B box-type domain-containing protein</fullName>
    </recommendedName>
</protein>
<dbReference type="GO" id="GO:0008270">
    <property type="term" value="F:zinc ion binding"/>
    <property type="evidence" value="ECO:0007669"/>
    <property type="project" value="UniProtKB-KW"/>
</dbReference>
<evidence type="ECO:0000256" key="2">
    <source>
        <dbReference type="PROSITE-ProRule" id="PRU00504"/>
    </source>
</evidence>
<keyword evidence="1" id="KW-0677">Repeat</keyword>
<dbReference type="PANTHER" id="PTHR24104:SF25">
    <property type="entry name" value="PROTEIN LIN-41"/>
    <property type="match status" value="1"/>
</dbReference>
<dbReference type="Gene3D" id="2.120.10.30">
    <property type="entry name" value="TolB, C-terminal domain"/>
    <property type="match status" value="1"/>
</dbReference>
<sequence>MFCQDHSQLCCTDCAFLNHRQCTDVALITDSVKKMSVDMQQLSNSLQSILDELNKLKSAQEASMQSVDLSWSEKLQEIQDLRKKLNAALDELEKTTLKELDEIRATLQTSLKKNVDNCTRLKDELKQLSEAVNALCDKSKKEIEFIAKRKCLDKIMESEAYLKENPVKLQSSLMFQANIDIELYLYQRASLGRIVDSTQSLTVKMNPDQVMTVKRKSEYSVRISSDTDLSCTLSGICCLPSGQVIVTDLDNQKVKLLDQHYCDVSSASRDVCQITSSEVAVTVDQNVQFISVSDGELVSGRKFRLLHAAYGIAFHQGALYVTSGTALYHFSLTGSLVKMLYMDASDSYTVFKCAVSPAGDRIYVTNNSHHKLITLATDGTLISTFKDRELQDPWGVYVTPAGQVLVCGCKSNTVIQVDLEGRKKLATLVSLKDGVLKPVSVCYNTKTDQIIVGLYDNTNKIIVMELQ</sequence>
<evidence type="ECO:0000256" key="3">
    <source>
        <dbReference type="SAM" id="Coils"/>
    </source>
</evidence>
<keyword evidence="3" id="KW-0175">Coiled coil</keyword>
<dbReference type="PROSITE" id="PS51125">
    <property type="entry name" value="NHL"/>
    <property type="match status" value="1"/>
</dbReference>
<dbReference type="InterPro" id="IPR050952">
    <property type="entry name" value="TRIM-NHL_E3_ligases"/>
</dbReference>
<reference evidence="4" key="2">
    <citation type="submission" date="2020-11" db="EMBL/GenBank/DDBJ databases">
        <authorList>
            <person name="McCartney M.A."/>
            <person name="Auch B."/>
            <person name="Kono T."/>
            <person name="Mallez S."/>
            <person name="Becker A."/>
            <person name="Gohl D.M."/>
            <person name="Silverstein K.A.T."/>
            <person name="Koren S."/>
            <person name="Bechman K.B."/>
            <person name="Herman A."/>
            <person name="Abrahante J.E."/>
            <person name="Garbe J."/>
        </authorList>
    </citation>
    <scope>NUCLEOTIDE SEQUENCE</scope>
    <source>
        <strain evidence="4">Duluth1</strain>
        <tissue evidence="4">Whole animal</tissue>
    </source>
</reference>
<dbReference type="InterPro" id="IPR011042">
    <property type="entry name" value="6-blade_b-propeller_TolB-like"/>
</dbReference>
<dbReference type="SUPFAM" id="SSF101898">
    <property type="entry name" value="NHL repeat"/>
    <property type="match status" value="1"/>
</dbReference>